<organism evidence="1 2">
    <name type="scientific">Cedecea davisae DSM 4568</name>
    <dbReference type="NCBI Taxonomy" id="566551"/>
    <lineage>
        <taxon>Bacteria</taxon>
        <taxon>Pseudomonadati</taxon>
        <taxon>Pseudomonadota</taxon>
        <taxon>Gammaproteobacteria</taxon>
        <taxon>Enterobacterales</taxon>
        <taxon>Enterobacteriaceae</taxon>
        <taxon>Cedecea</taxon>
    </lineage>
</organism>
<dbReference type="STRING" id="566551.HMPREF0201_01071"/>
<evidence type="ECO:0000313" key="1">
    <source>
        <dbReference type="EMBL" id="EPF18470.1"/>
    </source>
</evidence>
<name>S3IZT9_9ENTR</name>
<sequence length="50" mass="5765">MTGNTGRKIETCYLVKIVSHCLKVYYSSDQIFVLFCALRSLYFVIKLQNG</sequence>
<accession>S3IZT9</accession>
<evidence type="ECO:0000313" key="2">
    <source>
        <dbReference type="Proteomes" id="UP000014585"/>
    </source>
</evidence>
<protein>
    <submittedName>
        <fullName evidence="1">Uncharacterized protein</fullName>
    </submittedName>
</protein>
<dbReference type="EMBL" id="ATDT01000006">
    <property type="protein sequence ID" value="EPF18470.1"/>
    <property type="molecule type" value="Genomic_DNA"/>
</dbReference>
<dbReference type="AlphaFoldDB" id="S3IZT9"/>
<comment type="caution">
    <text evidence="1">The sequence shown here is derived from an EMBL/GenBank/DDBJ whole genome shotgun (WGS) entry which is preliminary data.</text>
</comment>
<dbReference type="HOGENOM" id="CLU_3115926_0_0_6"/>
<proteinExistence type="predicted"/>
<dbReference type="Proteomes" id="UP000014585">
    <property type="component" value="Unassembled WGS sequence"/>
</dbReference>
<gene>
    <name evidence="1" type="ORF">HMPREF0201_01071</name>
</gene>
<reference evidence="1 2" key="1">
    <citation type="submission" date="2013-04" db="EMBL/GenBank/DDBJ databases">
        <authorList>
            <person name="Weinstock G."/>
            <person name="Sodergren E."/>
            <person name="Lobos E.A."/>
            <person name="Fulton L."/>
            <person name="Fulton R."/>
            <person name="Courtney L."/>
            <person name="Fronick C."/>
            <person name="O'Laughlin M."/>
            <person name="Godfrey J."/>
            <person name="Wilson R.M."/>
            <person name="Miner T."/>
            <person name="Farmer C."/>
            <person name="Delehaunty K."/>
            <person name="Cordes M."/>
            <person name="Minx P."/>
            <person name="Tomlinson C."/>
            <person name="Chen J."/>
            <person name="Wollam A."/>
            <person name="Pepin K.H."/>
            <person name="Palsikar V.B."/>
            <person name="Zhang X."/>
            <person name="Suruliraj S."/>
            <person name="Perna N.T."/>
            <person name="Plunkett G."/>
            <person name="Warren W."/>
            <person name="Mitreva M."/>
            <person name="Mardis E.R."/>
            <person name="Wilson R.K."/>
        </authorList>
    </citation>
    <scope>NUCLEOTIDE SEQUENCE [LARGE SCALE GENOMIC DNA]</scope>
    <source>
        <strain evidence="1 2">DSM 4568</strain>
    </source>
</reference>